<evidence type="ECO:0000313" key="2">
    <source>
        <dbReference type="Proteomes" id="UP000821845"/>
    </source>
</evidence>
<sequence length="88" mass="8881">MPSRHDALVGASEGSGGTVGRRVVERPSAHGCATVCGAVEQHVAANDWPQVLGSRASLQPRTQHRLGLVPEPASANCTPAGAASKASS</sequence>
<dbReference type="EMBL" id="CM023490">
    <property type="protein sequence ID" value="KAH6943330.1"/>
    <property type="molecule type" value="Genomic_DNA"/>
</dbReference>
<proteinExistence type="predicted"/>
<accession>A0ACB7T8S6</accession>
<keyword evidence="2" id="KW-1185">Reference proteome</keyword>
<organism evidence="1 2">
    <name type="scientific">Hyalomma asiaticum</name>
    <name type="common">Tick</name>
    <dbReference type="NCBI Taxonomy" id="266040"/>
    <lineage>
        <taxon>Eukaryota</taxon>
        <taxon>Metazoa</taxon>
        <taxon>Ecdysozoa</taxon>
        <taxon>Arthropoda</taxon>
        <taxon>Chelicerata</taxon>
        <taxon>Arachnida</taxon>
        <taxon>Acari</taxon>
        <taxon>Parasitiformes</taxon>
        <taxon>Ixodida</taxon>
        <taxon>Ixodoidea</taxon>
        <taxon>Ixodidae</taxon>
        <taxon>Hyalomminae</taxon>
        <taxon>Hyalomma</taxon>
    </lineage>
</organism>
<protein>
    <submittedName>
        <fullName evidence="1">Uncharacterized protein</fullName>
    </submittedName>
</protein>
<reference evidence="1" key="1">
    <citation type="submission" date="2020-05" db="EMBL/GenBank/DDBJ databases">
        <title>Large-scale comparative analyses of tick genomes elucidate their genetic diversity and vector capacities.</title>
        <authorList>
            <person name="Jia N."/>
            <person name="Wang J."/>
            <person name="Shi W."/>
            <person name="Du L."/>
            <person name="Sun Y."/>
            <person name="Zhan W."/>
            <person name="Jiang J."/>
            <person name="Wang Q."/>
            <person name="Zhang B."/>
            <person name="Ji P."/>
            <person name="Sakyi L.B."/>
            <person name="Cui X."/>
            <person name="Yuan T."/>
            <person name="Jiang B."/>
            <person name="Yang W."/>
            <person name="Lam T.T.-Y."/>
            <person name="Chang Q."/>
            <person name="Ding S."/>
            <person name="Wang X."/>
            <person name="Zhu J."/>
            <person name="Ruan X."/>
            <person name="Zhao L."/>
            <person name="Wei J."/>
            <person name="Que T."/>
            <person name="Du C."/>
            <person name="Cheng J."/>
            <person name="Dai P."/>
            <person name="Han X."/>
            <person name="Huang E."/>
            <person name="Gao Y."/>
            <person name="Liu J."/>
            <person name="Shao H."/>
            <person name="Ye R."/>
            <person name="Li L."/>
            <person name="Wei W."/>
            <person name="Wang X."/>
            <person name="Wang C."/>
            <person name="Yang T."/>
            <person name="Huo Q."/>
            <person name="Li W."/>
            <person name="Guo W."/>
            <person name="Chen H."/>
            <person name="Zhou L."/>
            <person name="Ni X."/>
            <person name="Tian J."/>
            <person name="Zhou Y."/>
            <person name="Sheng Y."/>
            <person name="Liu T."/>
            <person name="Pan Y."/>
            <person name="Xia L."/>
            <person name="Li J."/>
            <person name="Zhao F."/>
            <person name="Cao W."/>
        </authorList>
    </citation>
    <scope>NUCLEOTIDE SEQUENCE</scope>
    <source>
        <strain evidence="1">Hyas-2018</strain>
    </source>
</reference>
<name>A0ACB7T8S6_HYAAI</name>
<dbReference type="Proteomes" id="UP000821845">
    <property type="component" value="Chromosome 10"/>
</dbReference>
<evidence type="ECO:0000313" key="1">
    <source>
        <dbReference type="EMBL" id="KAH6943330.1"/>
    </source>
</evidence>
<gene>
    <name evidence="1" type="ORF">HPB50_020016</name>
</gene>
<comment type="caution">
    <text evidence="1">The sequence shown here is derived from an EMBL/GenBank/DDBJ whole genome shotgun (WGS) entry which is preliminary data.</text>
</comment>